<dbReference type="AlphaFoldDB" id="A0A1L9SSZ5"/>
<dbReference type="InterPro" id="IPR001138">
    <property type="entry name" value="Zn2Cys6_DnaBD"/>
</dbReference>
<dbReference type="SMART" id="SM00066">
    <property type="entry name" value="GAL4"/>
    <property type="match status" value="1"/>
</dbReference>
<dbReference type="Proteomes" id="UP000184188">
    <property type="component" value="Unassembled WGS sequence"/>
</dbReference>
<keyword evidence="4" id="KW-0539">Nucleus</keyword>
<dbReference type="GO" id="GO:0008270">
    <property type="term" value="F:zinc ion binding"/>
    <property type="evidence" value="ECO:0007669"/>
    <property type="project" value="InterPro"/>
</dbReference>
<proteinExistence type="predicted"/>
<dbReference type="Pfam" id="PF00172">
    <property type="entry name" value="Zn_clus"/>
    <property type="match status" value="1"/>
</dbReference>
<dbReference type="Gene3D" id="4.10.240.10">
    <property type="entry name" value="Zn(2)-C6 fungal-type DNA-binding domain"/>
    <property type="match status" value="1"/>
</dbReference>
<dbReference type="PANTHER" id="PTHR47784:SF5">
    <property type="entry name" value="STEROL UPTAKE CONTROL PROTEIN 2"/>
    <property type="match status" value="1"/>
</dbReference>
<dbReference type="InterPro" id="IPR053157">
    <property type="entry name" value="Sterol_Uptake_Regulator"/>
</dbReference>
<feature type="region of interest" description="Disordered" evidence="5">
    <location>
        <begin position="58"/>
        <end position="80"/>
    </location>
</feature>
<dbReference type="PROSITE" id="PS50048">
    <property type="entry name" value="ZN2_CY6_FUNGAL_2"/>
    <property type="match status" value="1"/>
</dbReference>
<keyword evidence="8" id="KW-1185">Reference proteome</keyword>
<dbReference type="CDD" id="cd00067">
    <property type="entry name" value="GAL4"/>
    <property type="match status" value="1"/>
</dbReference>
<dbReference type="InterPro" id="IPR036864">
    <property type="entry name" value="Zn2-C6_fun-type_DNA-bd_sf"/>
</dbReference>
<dbReference type="SUPFAM" id="SSF57701">
    <property type="entry name" value="Zn2/Cys6 DNA-binding domain"/>
    <property type="match status" value="1"/>
</dbReference>
<dbReference type="GO" id="GO:0001228">
    <property type="term" value="F:DNA-binding transcription activator activity, RNA polymerase II-specific"/>
    <property type="evidence" value="ECO:0007669"/>
    <property type="project" value="TreeGrafter"/>
</dbReference>
<reference evidence="8" key="1">
    <citation type="journal article" date="2017" name="Genome Biol.">
        <title>Comparative genomics reveals high biological diversity and specific adaptations in the industrially and medically important fungal genus Aspergillus.</title>
        <authorList>
            <person name="de Vries R.P."/>
            <person name="Riley R."/>
            <person name="Wiebenga A."/>
            <person name="Aguilar-Osorio G."/>
            <person name="Amillis S."/>
            <person name="Uchima C.A."/>
            <person name="Anderluh G."/>
            <person name="Asadollahi M."/>
            <person name="Askin M."/>
            <person name="Barry K."/>
            <person name="Battaglia E."/>
            <person name="Bayram O."/>
            <person name="Benocci T."/>
            <person name="Braus-Stromeyer S.A."/>
            <person name="Caldana C."/>
            <person name="Canovas D."/>
            <person name="Cerqueira G.C."/>
            <person name="Chen F."/>
            <person name="Chen W."/>
            <person name="Choi C."/>
            <person name="Clum A."/>
            <person name="Dos Santos R.A."/>
            <person name="Damasio A.R."/>
            <person name="Diallinas G."/>
            <person name="Emri T."/>
            <person name="Fekete E."/>
            <person name="Flipphi M."/>
            <person name="Freyberg S."/>
            <person name="Gallo A."/>
            <person name="Gournas C."/>
            <person name="Habgood R."/>
            <person name="Hainaut M."/>
            <person name="Harispe M.L."/>
            <person name="Henrissat B."/>
            <person name="Hilden K.S."/>
            <person name="Hope R."/>
            <person name="Hossain A."/>
            <person name="Karabika E."/>
            <person name="Karaffa L."/>
            <person name="Karanyi Z."/>
            <person name="Krasevec N."/>
            <person name="Kuo A."/>
            <person name="Kusch H."/>
            <person name="LaButti K."/>
            <person name="Lagendijk E.L."/>
            <person name="Lapidus A."/>
            <person name="Levasseur A."/>
            <person name="Lindquist E."/>
            <person name="Lipzen A."/>
            <person name="Logrieco A.F."/>
            <person name="MacCabe A."/>
            <person name="Maekelae M.R."/>
            <person name="Malavazi I."/>
            <person name="Melin P."/>
            <person name="Meyer V."/>
            <person name="Mielnichuk N."/>
            <person name="Miskei M."/>
            <person name="Molnar A.P."/>
            <person name="Mule G."/>
            <person name="Ngan C.Y."/>
            <person name="Orejas M."/>
            <person name="Orosz E."/>
            <person name="Ouedraogo J.P."/>
            <person name="Overkamp K.M."/>
            <person name="Park H.-S."/>
            <person name="Perrone G."/>
            <person name="Piumi F."/>
            <person name="Punt P.J."/>
            <person name="Ram A.F."/>
            <person name="Ramon A."/>
            <person name="Rauscher S."/>
            <person name="Record E."/>
            <person name="Riano-Pachon D.M."/>
            <person name="Robert V."/>
            <person name="Roehrig J."/>
            <person name="Ruller R."/>
            <person name="Salamov A."/>
            <person name="Salih N.S."/>
            <person name="Samson R.A."/>
            <person name="Sandor E."/>
            <person name="Sanguinetti M."/>
            <person name="Schuetze T."/>
            <person name="Sepcic K."/>
            <person name="Shelest E."/>
            <person name="Sherlock G."/>
            <person name="Sophianopoulou V."/>
            <person name="Squina F.M."/>
            <person name="Sun H."/>
            <person name="Susca A."/>
            <person name="Todd R.B."/>
            <person name="Tsang A."/>
            <person name="Unkles S.E."/>
            <person name="van de Wiele N."/>
            <person name="van Rossen-Uffink D."/>
            <person name="Oliveira J.V."/>
            <person name="Vesth T.C."/>
            <person name="Visser J."/>
            <person name="Yu J.-H."/>
            <person name="Zhou M."/>
            <person name="Andersen M.R."/>
            <person name="Archer D.B."/>
            <person name="Baker S.E."/>
            <person name="Benoit I."/>
            <person name="Brakhage A.A."/>
            <person name="Braus G.H."/>
            <person name="Fischer R."/>
            <person name="Frisvad J.C."/>
            <person name="Goldman G.H."/>
            <person name="Houbraken J."/>
            <person name="Oakley B."/>
            <person name="Pocsi I."/>
            <person name="Scazzocchio C."/>
            <person name="Seiboth B."/>
            <person name="vanKuyk P.A."/>
            <person name="Wortman J."/>
            <person name="Dyer P.S."/>
            <person name="Grigoriev I.V."/>
        </authorList>
    </citation>
    <scope>NUCLEOTIDE SEQUENCE [LARGE SCALE GENOMIC DNA]</scope>
    <source>
        <strain evidence="8">CBS 506.65</strain>
    </source>
</reference>
<sequence length="389" mass="43775">MSQRKFHHKSRLGCLQCKRNRTKCDENKPKCGRCARIGAECSLAESLEWVIMTDNTASSSGASTGSKENSSPEDLKASEEDQREYFFAEEERDRLRLMHHYTLHTAKSISDLTGPEEAALWNEWTVELALANDFLLHGILSISALHLALRETSPQRKHILLAIHHHDLGVALFRPHLAHIARDKQDAVFAFSCMVLLYAFGIQRLSESSDTPLAKIIQVLLLVRNSISVIKSDHTAMAHSRWSVLMLDPSRLLLLPSPPAEIEEMLATLRLRVPAESKEHQHIYTCSIQALRHALNASLVYQNTRMTLVFFLIASPAGLWKLVAEEEPLALAILANYAVILYWIRDHIWMVGWGEETIEAVAEALPLDWHGCIAWAVGQTGRSVDSRQG</sequence>
<evidence type="ECO:0000256" key="2">
    <source>
        <dbReference type="ARBA" id="ARBA00023125"/>
    </source>
</evidence>
<evidence type="ECO:0000256" key="4">
    <source>
        <dbReference type="ARBA" id="ARBA00023242"/>
    </source>
</evidence>
<keyword evidence="2" id="KW-0238">DNA-binding</keyword>
<protein>
    <recommendedName>
        <fullName evidence="6">Zn(2)-C6 fungal-type domain-containing protein</fullName>
    </recommendedName>
</protein>
<dbReference type="OrthoDB" id="4937900at2759"/>
<accession>A0A1L9SSZ5</accession>
<dbReference type="VEuPathDB" id="FungiDB:ASPZODRAFT_58983"/>
<dbReference type="PANTHER" id="PTHR47784">
    <property type="entry name" value="STEROL UPTAKE CONTROL PROTEIN 2"/>
    <property type="match status" value="1"/>
</dbReference>
<organism evidence="7 8">
    <name type="scientific">Penicilliopsis zonata CBS 506.65</name>
    <dbReference type="NCBI Taxonomy" id="1073090"/>
    <lineage>
        <taxon>Eukaryota</taxon>
        <taxon>Fungi</taxon>
        <taxon>Dikarya</taxon>
        <taxon>Ascomycota</taxon>
        <taxon>Pezizomycotina</taxon>
        <taxon>Eurotiomycetes</taxon>
        <taxon>Eurotiomycetidae</taxon>
        <taxon>Eurotiales</taxon>
        <taxon>Aspergillaceae</taxon>
        <taxon>Penicilliopsis</taxon>
    </lineage>
</organism>
<keyword evidence="1" id="KW-0805">Transcription regulation</keyword>
<dbReference type="STRING" id="1073090.A0A1L9SSZ5"/>
<dbReference type="GO" id="GO:0003677">
    <property type="term" value="F:DNA binding"/>
    <property type="evidence" value="ECO:0007669"/>
    <property type="project" value="UniProtKB-KW"/>
</dbReference>
<name>A0A1L9SSZ5_9EURO</name>
<dbReference type="RefSeq" id="XP_022584838.1">
    <property type="nucleotide sequence ID" value="XM_022728815.1"/>
</dbReference>
<feature type="compositionally biased region" description="Low complexity" evidence="5">
    <location>
        <begin position="58"/>
        <end position="69"/>
    </location>
</feature>
<keyword evidence="3" id="KW-0804">Transcription</keyword>
<evidence type="ECO:0000256" key="1">
    <source>
        <dbReference type="ARBA" id="ARBA00023015"/>
    </source>
</evidence>
<dbReference type="GeneID" id="34615279"/>
<gene>
    <name evidence="7" type="ORF">ASPZODRAFT_58983</name>
</gene>
<dbReference type="EMBL" id="KV878337">
    <property type="protein sequence ID" value="OJJ50328.1"/>
    <property type="molecule type" value="Genomic_DNA"/>
</dbReference>
<feature type="domain" description="Zn(2)-C6 fungal-type" evidence="6">
    <location>
        <begin position="13"/>
        <end position="43"/>
    </location>
</feature>
<dbReference type="InterPro" id="IPR021858">
    <property type="entry name" value="Fun_TF"/>
</dbReference>
<evidence type="ECO:0000313" key="8">
    <source>
        <dbReference type="Proteomes" id="UP000184188"/>
    </source>
</evidence>
<evidence type="ECO:0000256" key="5">
    <source>
        <dbReference type="SAM" id="MobiDB-lite"/>
    </source>
</evidence>
<evidence type="ECO:0000256" key="3">
    <source>
        <dbReference type="ARBA" id="ARBA00023163"/>
    </source>
</evidence>
<dbReference type="Pfam" id="PF11951">
    <property type="entry name" value="Fungal_trans_2"/>
    <property type="match status" value="1"/>
</dbReference>
<dbReference type="PROSITE" id="PS00463">
    <property type="entry name" value="ZN2_CY6_FUNGAL_1"/>
    <property type="match status" value="1"/>
</dbReference>
<evidence type="ECO:0000259" key="6">
    <source>
        <dbReference type="PROSITE" id="PS50048"/>
    </source>
</evidence>
<evidence type="ECO:0000313" key="7">
    <source>
        <dbReference type="EMBL" id="OJJ50328.1"/>
    </source>
</evidence>